<reference evidence="2 3" key="1">
    <citation type="submission" date="2019-08" db="EMBL/GenBank/DDBJ databases">
        <authorList>
            <person name="Peeters C."/>
        </authorList>
    </citation>
    <scope>NUCLEOTIDE SEQUENCE [LARGE SCALE GENOMIC DNA]</scope>
    <source>
        <strain evidence="2 3">LMG 18089</strain>
    </source>
</reference>
<evidence type="ECO:0000256" key="1">
    <source>
        <dbReference type="SAM" id="Phobius"/>
    </source>
</evidence>
<dbReference type="EMBL" id="CABPSX010000006">
    <property type="protein sequence ID" value="VVG72089.1"/>
    <property type="molecule type" value="Genomic_DNA"/>
</dbReference>
<dbReference type="Proteomes" id="UP000364291">
    <property type="component" value="Unassembled WGS sequence"/>
</dbReference>
<evidence type="ECO:0000313" key="3">
    <source>
        <dbReference type="Proteomes" id="UP000364291"/>
    </source>
</evidence>
<dbReference type="PROSITE" id="PS51257">
    <property type="entry name" value="PROKAR_LIPOPROTEIN"/>
    <property type="match status" value="1"/>
</dbReference>
<keyword evidence="1" id="KW-0812">Transmembrane</keyword>
<keyword evidence="1" id="KW-1133">Transmembrane helix</keyword>
<keyword evidence="1" id="KW-0472">Membrane</keyword>
<organism evidence="2 3">
    <name type="scientific">Pandoraea apista</name>
    <dbReference type="NCBI Taxonomy" id="93218"/>
    <lineage>
        <taxon>Bacteria</taxon>
        <taxon>Pseudomonadati</taxon>
        <taxon>Pseudomonadota</taxon>
        <taxon>Betaproteobacteria</taxon>
        <taxon>Burkholderiales</taxon>
        <taxon>Burkholderiaceae</taxon>
        <taxon>Pandoraea</taxon>
    </lineage>
</organism>
<accession>A0A5E5P8P5</accession>
<dbReference type="RefSeq" id="WP_053058637.1">
    <property type="nucleotide sequence ID" value="NZ_CABPSX010000006.1"/>
</dbReference>
<proteinExistence type="predicted"/>
<evidence type="ECO:0008006" key="4">
    <source>
        <dbReference type="Google" id="ProtNLM"/>
    </source>
</evidence>
<dbReference type="OrthoDB" id="8942901at2"/>
<dbReference type="InterPro" id="IPR055762">
    <property type="entry name" value="DUF7338"/>
</dbReference>
<protein>
    <recommendedName>
        <fullName evidence="4">Lipoprotein</fullName>
    </recommendedName>
</protein>
<feature type="transmembrane region" description="Helical" evidence="1">
    <location>
        <begin position="12"/>
        <end position="32"/>
    </location>
</feature>
<name>A0A5E5P8P5_9BURK</name>
<dbReference type="Pfam" id="PF24027">
    <property type="entry name" value="DUF7338"/>
    <property type="match status" value="1"/>
</dbReference>
<sequence length="177" mass="20470">MKIVGSILMYPAYVLASLAATVFACVAINWWAPLLCDEQGNLPRWLGWFQTFDATLDAGWRDGYIDGAWGSTPVRRFAARVYWLYRNPAYGWDYWPLGLPFAPKDWRVVRYVESEALTLFVSVGPGFNVYYHGRFGMFKLGWKAWNYWNDATWKSDPFGPAWRVPLAFSISPFKRKG</sequence>
<evidence type="ECO:0000313" key="2">
    <source>
        <dbReference type="EMBL" id="VVG72089.1"/>
    </source>
</evidence>
<dbReference type="AlphaFoldDB" id="A0A5E5P8P5"/>
<gene>
    <name evidence="2" type="ORF">PAP18089_03082</name>
</gene>